<dbReference type="Proteomes" id="UP001549031">
    <property type="component" value="Unassembled WGS sequence"/>
</dbReference>
<gene>
    <name evidence="12" type="ORF">ABID21_004733</name>
</gene>
<evidence type="ECO:0000256" key="3">
    <source>
        <dbReference type="ARBA" id="ARBA00022448"/>
    </source>
</evidence>
<dbReference type="CDD" id="cd06579">
    <property type="entry name" value="TM_PBP1_transp_AraH_like"/>
    <property type="match status" value="1"/>
</dbReference>
<evidence type="ECO:0000256" key="8">
    <source>
        <dbReference type="ARBA" id="ARBA00023136"/>
    </source>
</evidence>
<protein>
    <recommendedName>
        <fullName evidence="10">Autoinducer 2 import system permease protein LsrD</fullName>
    </recommendedName>
</protein>
<dbReference type="RefSeq" id="WP_247246282.1">
    <property type="nucleotide sequence ID" value="NZ_JALJRA010000029.1"/>
</dbReference>
<name>A0ABV2HDH2_9HYPH</name>
<feature type="transmembrane region" description="Helical" evidence="11">
    <location>
        <begin position="301"/>
        <end position="320"/>
    </location>
</feature>
<proteinExistence type="predicted"/>
<evidence type="ECO:0000256" key="5">
    <source>
        <dbReference type="ARBA" id="ARBA00022519"/>
    </source>
</evidence>
<feature type="transmembrane region" description="Helical" evidence="11">
    <location>
        <begin position="276"/>
        <end position="295"/>
    </location>
</feature>
<dbReference type="PANTHER" id="PTHR32196">
    <property type="entry name" value="ABC TRANSPORTER PERMEASE PROTEIN YPHD-RELATED-RELATED"/>
    <property type="match status" value="1"/>
</dbReference>
<feature type="transmembrane region" description="Helical" evidence="11">
    <location>
        <begin position="129"/>
        <end position="153"/>
    </location>
</feature>
<feature type="transmembrane region" description="Helical" evidence="11">
    <location>
        <begin position="173"/>
        <end position="191"/>
    </location>
</feature>
<evidence type="ECO:0000256" key="1">
    <source>
        <dbReference type="ARBA" id="ARBA00004651"/>
    </source>
</evidence>
<comment type="subcellular location">
    <subcellularLocation>
        <location evidence="1">Cell membrane</location>
        <topology evidence="1">Multi-pass membrane protein</topology>
    </subcellularLocation>
</comment>
<feature type="transmembrane region" description="Helical" evidence="11">
    <location>
        <begin position="59"/>
        <end position="78"/>
    </location>
</feature>
<comment type="caution">
    <text evidence="12">The sequence shown here is derived from an EMBL/GenBank/DDBJ whole genome shotgun (WGS) entry which is preliminary data.</text>
</comment>
<keyword evidence="3" id="KW-0813">Transport</keyword>
<keyword evidence="8 11" id="KW-0472">Membrane</keyword>
<sequence length="328" mass="34000">MTTSNDTATDRVTSRHGWQWSSLAAYALPIIFVLLLIIFSLAVPYFATWANFGNVLQRNSIIGIVACGMLLMIITGGFDLSVGAVGAMSSVVAAVVIVQFSMPLGILTALALGLLVGAANGFFIAKIGISPFVTTLATQVLVTGFLFVGTSAQPVYGVPESFTVLGLGRVGPVPIPTIIFAAVALITWGILRFTTLGHYIYIVGGNKAAARLAGINVERVLMTTYALGGFFAAVAGIVLLGQTNIGQPASATDWPLTAIAAVVVGGVPLSGGVGQVWSAVLGTLLLGIIANALNLLGVSPFWQPAVTGAVILVAVGLDSYQRKQRERR</sequence>
<keyword evidence="13" id="KW-1185">Reference proteome</keyword>
<feature type="transmembrane region" description="Helical" evidence="11">
    <location>
        <begin position="90"/>
        <end position="117"/>
    </location>
</feature>
<comment type="subunit">
    <text evidence="2">The complex is composed of two ATP-binding proteins (LsrA), two transmembrane proteins (LsrC and LsrD) and a solute-binding protein (LsrB).</text>
</comment>
<evidence type="ECO:0000256" key="6">
    <source>
        <dbReference type="ARBA" id="ARBA00022692"/>
    </source>
</evidence>
<evidence type="ECO:0000313" key="12">
    <source>
        <dbReference type="EMBL" id="MET3588597.1"/>
    </source>
</evidence>
<feature type="transmembrane region" description="Helical" evidence="11">
    <location>
        <begin position="23"/>
        <end position="47"/>
    </location>
</feature>
<comment type="function">
    <text evidence="9">Part of the ABC transporter complex LsrABCD involved in autoinducer 2 (AI-2) import. Probably responsible for the translocation of the substrate across the membrane.</text>
</comment>
<feature type="transmembrane region" description="Helical" evidence="11">
    <location>
        <begin position="252"/>
        <end position="269"/>
    </location>
</feature>
<evidence type="ECO:0000256" key="4">
    <source>
        <dbReference type="ARBA" id="ARBA00022475"/>
    </source>
</evidence>
<evidence type="ECO:0000256" key="10">
    <source>
        <dbReference type="ARBA" id="ARBA00039381"/>
    </source>
</evidence>
<evidence type="ECO:0000256" key="7">
    <source>
        <dbReference type="ARBA" id="ARBA00022989"/>
    </source>
</evidence>
<evidence type="ECO:0000256" key="11">
    <source>
        <dbReference type="SAM" id="Phobius"/>
    </source>
</evidence>
<organism evidence="12 13">
    <name type="scientific">Pseudorhizobium tarimense</name>
    <dbReference type="NCBI Taxonomy" id="1079109"/>
    <lineage>
        <taxon>Bacteria</taxon>
        <taxon>Pseudomonadati</taxon>
        <taxon>Pseudomonadota</taxon>
        <taxon>Alphaproteobacteria</taxon>
        <taxon>Hyphomicrobiales</taxon>
        <taxon>Rhizobiaceae</taxon>
        <taxon>Rhizobium/Agrobacterium group</taxon>
        <taxon>Pseudorhizobium</taxon>
    </lineage>
</organism>
<keyword evidence="6 11" id="KW-0812">Transmembrane</keyword>
<accession>A0ABV2HDH2</accession>
<feature type="transmembrane region" description="Helical" evidence="11">
    <location>
        <begin position="220"/>
        <end position="240"/>
    </location>
</feature>
<evidence type="ECO:0000256" key="2">
    <source>
        <dbReference type="ARBA" id="ARBA00011262"/>
    </source>
</evidence>
<keyword evidence="5" id="KW-0997">Cell inner membrane</keyword>
<evidence type="ECO:0000313" key="13">
    <source>
        <dbReference type="Proteomes" id="UP001549031"/>
    </source>
</evidence>
<dbReference type="EMBL" id="JBEPLJ010000028">
    <property type="protein sequence ID" value="MET3588597.1"/>
    <property type="molecule type" value="Genomic_DNA"/>
</dbReference>
<keyword evidence="7 11" id="KW-1133">Transmembrane helix</keyword>
<keyword evidence="4" id="KW-1003">Cell membrane</keyword>
<dbReference type="Pfam" id="PF02653">
    <property type="entry name" value="BPD_transp_2"/>
    <property type="match status" value="1"/>
</dbReference>
<evidence type="ECO:0000256" key="9">
    <source>
        <dbReference type="ARBA" id="ARBA00025439"/>
    </source>
</evidence>
<dbReference type="PANTHER" id="PTHR32196:SF71">
    <property type="entry name" value="AUTOINDUCER 2 IMPORT SYSTEM PERMEASE PROTEIN LSRD"/>
    <property type="match status" value="1"/>
</dbReference>
<reference evidence="12 13" key="1">
    <citation type="submission" date="2024-06" db="EMBL/GenBank/DDBJ databases">
        <title>Genomic Encyclopedia of Type Strains, Phase IV (KMG-IV): sequencing the most valuable type-strain genomes for metagenomic binning, comparative biology and taxonomic classification.</title>
        <authorList>
            <person name="Goeker M."/>
        </authorList>
    </citation>
    <scope>NUCLEOTIDE SEQUENCE [LARGE SCALE GENOMIC DNA]</scope>
    <source>
        <strain evidence="12 13">DSM 105042</strain>
    </source>
</reference>
<dbReference type="InterPro" id="IPR001851">
    <property type="entry name" value="ABC_transp_permease"/>
</dbReference>